<comment type="caution">
    <text evidence="1">The sequence shown here is derived from an EMBL/GenBank/DDBJ whole genome shotgun (WGS) entry which is preliminary data.</text>
</comment>
<sequence length="48" mass="5803">MRDLSEEVRNETIKKTIEELINKPFDIFKHPLHKSMIIQINNTQYECN</sequence>
<protein>
    <submittedName>
        <fullName evidence="1">Uncharacterized protein</fullName>
    </submittedName>
</protein>
<dbReference type="Proteomes" id="UP001498469">
    <property type="component" value="Unassembled WGS sequence"/>
</dbReference>
<dbReference type="RefSeq" id="WP_216251902.1">
    <property type="nucleotide sequence ID" value="NZ_JAZHFS010000013.1"/>
</dbReference>
<accession>A0ABU7UT67</accession>
<proteinExistence type="predicted"/>
<reference evidence="1 2" key="1">
    <citation type="submission" date="2023-11" db="EMBL/GenBank/DDBJ databases">
        <title>Draft genome sequence of a psychrophilic Clostridium strain from permafrost water brine.</title>
        <authorList>
            <person name="Shcherbakova V.A."/>
            <person name="Trubitsyn V.E."/>
            <person name="Zakharyuk A.G."/>
        </authorList>
    </citation>
    <scope>NUCLEOTIDE SEQUENCE [LARGE SCALE GENOMIC DNA]</scope>
    <source>
        <strain evidence="1 2">14F</strain>
    </source>
</reference>
<name>A0ABU7UT67_9CLOT</name>
<keyword evidence="2" id="KW-1185">Reference proteome</keyword>
<organism evidence="1 2">
    <name type="scientific">Clostridium frigoriphilum</name>
    <dbReference type="NCBI Taxonomy" id="443253"/>
    <lineage>
        <taxon>Bacteria</taxon>
        <taxon>Bacillati</taxon>
        <taxon>Bacillota</taxon>
        <taxon>Clostridia</taxon>
        <taxon>Eubacteriales</taxon>
        <taxon>Clostridiaceae</taxon>
        <taxon>Clostridium</taxon>
    </lineage>
</organism>
<evidence type="ECO:0000313" key="2">
    <source>
        <dbReference type="Proteomes" id="UP001498469"/>
    </source>
</evidence>
<gene>
    <name evidence="1" type="ORF">SJI18_14725</name>
</gene>
<evidence type="ECO:0000313" key="1">
    <source>
        <dbReference type="EMBL" id="MEF2113558.1"/>
    </source>
</evidence>
<dbReference type="EMBL" id="JAZHFS010000013">
    <property type="protein sequence ID" value="MEF2113558.1"/>
    <property type="molecule type" value="Genomic_DNA"/>
</dbReference>